<dbReference type="GO" id="GO:0006355">
    <property type="term" value="P:regulation of DNA-templated transcription"/>
    <property type="evidence" value="ECO:0007669"/>
    <property type="project" value="InterPro"/>
</dbReference>
<dbReference type="EMBL" id="AY388628">
    <property type="protein sequence ID" value="AAR27919.1"/>
    <property type="molecule type" value="Genomic_DNA"/>
</dbReference>
<dbReference type="InterPro" id="IPR013321">
    <property type="entry name" value="Arc_rbn_hlx_hlx"/>
</dbReference>
<organism evidence="2 3">
    <name type="scientific">Sulfolobus virus Ragged Hills</name>
    <dbReference type="NCBI Taxonomy" id="256994"/>
    <lineage>
        <taxon>Viruses</taxon>
        <taxon>Viruses incertae sedis</taxon>
        <taxon>Fuselloviridae</taxon>
        <taxon>Alphafusellovirus</taxon>
        <taxon>Alphafusellovirus yellowstonense</taxon>
        <taxon>Sulfolobus spindle-shaped virus 8</taxon>
    </lineage>
</organism>
<dbReference type="RefSeq" id="NP_963947.1">
    <property type="nucleotide sequence ID" value="NC_005360.1"/>
</dbReference>
<keyword evidence="3" id="KW-1185">Reference proteome</keyword>
<reference evidence="2 3" key="2">
    <citation type="journal article" date="2004" name="J. Virol.">
        <title>Comparative genomic analysis of hyperthermophilic archaeal Fuselloviridae viruses.</title>
        <authorList>
            <person name="Wiedenheft B."/>
            <person name="Stedman K."/>
            <person name="Roberto F."/>
            <person name="Willits D."/>
            <person name="Gleske A.K."/>
            <person name="Zoeller L."/>
            <person name="Snyder J."/>
            <person name="Douglas T."/>
            <person name="Young M."/>
        </authorList>
    </citation>
    <scope>NUCLEOTIDE SEQUENCE</scope>
</reference>
<dbReference type="Pfam" id="PF01402">
    <property type="entry name" value="RHH_1"/>
    <property type="match status" value="1"/>
</dbReference>
<accession>Q6TRU2</accession>
<dbReference type="SUPFAM" id="SSF47598">
    <property type="entry name" value="Ribbon-helix-helix"/>
    <property type="match status" value="1"/>
</dbReference>
<evidence type="ECO:0000313" key="3">
    <source>
        <dbReference type="Proteomes" id="UP000001247"/>
    </source>
</evidence>
<feature type="domain" description="Ribbon-helix-helix protein CopG" evidence="1">
    <location>
        <begin position="24"/>
        <end position="62"/>
    </location>
</feature>
<dbReference type="Gene3D" id="1.10.1220.10">
    <property type="entry name" value="Met repressor-like"/>
    <property type="match status" value="1"/>
</dbReference>
<dbReference type="InterPro" id="IPR010985">
    <property type="entry name" value="Ribbon_hlx_hlx"/>
</dbReference>
<dbReference type="OrthoDB" id="22838at10239"/>
<sequence length="64" mass="7684">MKARVEYIKLPKSYSPRKDWDMDVISFKLPPELKAKLERVAYERKVSRSELIRIAITKYLEEVQ</sequence>
<dbReference type="GeneID" id="2741826"/>
<dbReference type="KEGG" id="vg:2741826"/>
<evidence type="ECO:0000259" key="1">
    <source>
        <dbReference type="Pfam" id="PF01402"/>
    </source>
</evidence>
<proteinExistence type="predicted"/>
<dbReference type="Proteomes" id="UP000001247">
    <property type="component" value="Segment"/>
</dbReference>
<name>Q6TRU2_9VIRU</name>
<protein>
    <submittedName>
        <fullName evidence="2">ORF B64</fullName>
    </submittedName>
</protein>
<dbReference type="CDD" id="cd21631">
    <property type="entry name" value="RHH_CopG_NikR-like"/>
    <property type="match status" value="1"/>
</dbReference>
<dbReference type="InterPro" id="IPR002145">
    <property type="entry name" value="CopG"/>
</dbReference>
<reference evidence="2 3" key="1">
    <citation type="journal article" date="2001" name="Proc. Natl. Acad. Sci. U.S.A.">
        <title>Viruses from extreme thermal environments.</title>
        <authorList>
            <person name="Rice G."/>
            <person name="Stedman K."/>
            <person name="Snyder J."/>
            <person name="Wiedenheft B."/>
            <person name="Willits D."/>
            <person name="Brumfield S."/>
            <person name="McDermott T."/>
            <person name="Young M.J."/>
        </authorList>
    </citation>
    <scope>NUCLEOTIDE SEQUENCE</scope>
</reference>
<evidence type="ECO:0000313" key="2">
    <source>
        <dbReference type="EMBL" id="AAR27919.1"/>
    </source>
</evidence>